<dbReference type="RefSeq" id="WP_012866423.1">
    <property type="nucleotide sequence ID" value="NC_013521.1"/>
</dbReference>
<keyword evidence="18" id="KW-1185">Reference proteome</keyword>
<dbReference type="Proteomes" id="UP000000322">
    <property type="component" value="Chromosome"/>
</dbReference>
<sequence length="163" mass="17498">MTTTGAVSAARPTAPSVGDAAPDLELKDTHGTPVRLSSLRGTPVLVVFYPFAFSGICTGELCELRDNIAELETAGVRLLAVSCDPMYSLKAWSEQEGFGFDLLSDFWPHGEAARAYGVFDEERGRAVRGSFLVDAEGIVRWAVVNEAGQRRDLSGYLEAVAAL</sequence>
<dbReference type="FunFam" id="3.40.30.10:FF:000118">
    <property type="entry name" value="Peroxiredoxin AhpE"/>
    <property type="match status" value="1"/>
</dbReference>
<dbReference type="HOGENOM" id="CLU_042529_14_2_11"/>
<dbReference type="Pfam" id="PF00578">
    <property type="entry name" value="AhpC-TSA"/>
    <property type="match status" value="1"/>
</dbReference>
<feature type="active site" description="Cysteine sulfenic acid (-SOH) intermediate; for peroxidase activity" evidence="14">
    <location>
        <position position="57"/>
    </location>
</feature>
<dbReference type="PROSITE" id="PS51352">
    <property type="entry name" value="THIOREDOXIN_2"/>
    <property type="match status" value="1"/>
</dbReference>
<proteinExistence type="inferred from homology"/>
<evidence type="ECO:0000256" key="8">
    <source>
        <dbReference type="ARBA" id="ARBA00060973"/>
    </source>
</evidence>
<evidence type="ECO:0000256" key="7">
    <source>
        <dbReference type="ARBA" id="ARBA00056930"/>
    </source>
</evidence>
<dbReference type="InterPro" id="IPR050455">
    <property type="entry name" value="Tpx_Peroxidase_subfamily"/>
</dbReference>
<evidence type="ECO:0000256" key="15">
    <source>
        <dbReference type="SAM" id="MobiDB-lite"/>
    </source>
</evidence>
<dbReference type="InterPro" id="IPR000866">
    <property type="entry name" value="AhpC/TSA"/>
</dbReference>
<dbReference type="AlphaFoldDB" id="D1BF58"/>
<dbReference type="Gene3D" id="3.40.30.10">
    <property type="entry name" value="Glutaredoxin"/>
    <property type="match status" value="1"/>
</dbReference>
<protein>
    <recommendedName>
        <fullName evidence="11">Alkyl hydroperoxide reductase E</fullName>
        <ecNumber evidence="10">1.11.1.29</ecNumber>
    </recommendedName>
    <alternativeName>
        <fullName evidence="12">Mycoredoxin-dependent peroxiredoxin</fullName>
    </alternativeName>
    <alternativeName>
        <fullName evidence="13">Peroxiredoxin AhpE</fullName>
    </alternativeName>
    <alternativeName>
        <fullName evidence="5">Thioredoxin peroxidase</fullName>
    </alternativeName>
</protein>
<keyword evidence="1" id="KW-0575">Peroxidase</keyword>
<dbReference type="STRING" id="446469.Sked_14160"/>
<comment type="catalytic activity">
    <reaction evidence="6">
        <text>[mycoredoxin]-L-dithiol + a hydroperoxide = [mycoredoxin]-L-disulfide + an alcohol + H2O</text>
        <dbReference type="Rhea" id="RHEA:62640"/>
        <dbReference type="Rhea" id="RHEA-COMP:16137"/>
        <dbReference type="Rhea" id="RHEA-COMP:16138"/>
        <dbReference type="ChEBI" id="CHEBI:15377"/>
        <dbReference type="ChEBI" id="CHEBI:29950"/>
        <dbReference type="ChEBI" id="CHEBI:30879"/>
        <dbReference type="ChEBI" id="CHEBI:35924"/>
        <dbReference type="ChEBI" id="CHEBI:50058"/>
        <dbReference type="EC" id="1.11.1.29"/>
    </reaction>
</comment>
<evidence type="ECO:0000313" key="17">
    <source>
        <dbReference type="EMBL" id="ACZ21354.1"/>
    </source>
</evidence>
<keyword evidence="3" id="KW-0560">Oxidoreductase</keyword>
<feature type="region of interest" description="Disordered" evidence="15">
    <location>
        <begin position="1"/>
        <end position="25"/>
    </location>
</feature>
<evidence type="ECO:0000256" key="1">
    <source>
        <dbReference type="ARBA" id="ARBA00022559"/>
    </source>
</evidence>
<reference evidence="17 18" key="1">
    <citation type="journal article" date="2009" name="Stand. Genomic Sci.">
        <title>Complete genome sequence of Sanguibacter keddieii type strain (ST-74).</title>
        <authorList>
            <person name="Ivanova N."/>
            <person name="Sikorski J."/>
            <person name="Sims D."/>
            <person name="Brettin T."/>
            <person name="Detter J.C."/>
            <person name="Han C."/>
            <person name="Lapidus A."/>
            <person name="Copeland A."/>
            <person name="Glavina Del Rio T."/>
            <person name="Nolan M."/>
            <person name="Chen F."/>
            <person name="Lucas S."/>
            <person name="Tice H."/>
            <person name="Cheng J.F."/>
            <person name="Bruce D."/>
            <person name="Goodwin L."/>
            <person name="Pitluck S."/>
            <person name="Pati A."/>
            <person name="Mavromatis K."/>
            <person name="Chen A."/>
            <person name="Palaniappan K."/>
            <person name="D'haeseleer P."/>
            <person name="Chain P."/>
            <person name="Bristow J."/>
            <person name="Eisen J.A."/>
            <person name="Markowitz V."/>
            <person name="Hugenholtz P."/>
            <person name="Goker M."/>
            <person name="Pukall R."/>
            <person name="Klenk H.P."/>
            <person name="Kyrpides N.C."/>
        </authorList>
    </citation>
    <scope>NUCLEOTIDE SEQUENCE [LARGE SCALE GENOMIC DNA]</scope>
    <source>
        <strain evidence="18">ATCC 51767 / DSM 10542 / NCFB 3025 / ST-74</strain>
    </source>
</reference>
<dbReference type="CDD" id="cd03018">
    <property type="entry name" value="PRX_AhpE_like"/>
    <property type="match status" value="1"/>
</dbReference>
<dbReference type="KEGG" id="ske:Sked_14160"/>
<evidence type="ECO:0000256" key="2">
    <source>
        <dbReference type="ARBA" id="ARBA00022862"/>
    </source>
</evidence>
<evidence type="ECO:0000256" key="9">
    <source>
        <dbReference type="ARBA" id="ARBA00065226"/>
    </source>
</evidence>
<evidence type="ECO:0000259" key="16">
    <source>
        <dbReference type="PROSITE" id="PS51352"/>
    </source>
</evidence>
<comment type="similarity">
    <text evidence="8">Belongs to the peroxiredoxin family. AhpE subfamily.</text>
</comment>
<dbReference type="SUPFAM" id="SSF52833">
    <property type="entry name" value="Thioredoxin-like"/>
    <property type="match status" value="1"/>
</dbReference>
<comment type="function">
    <text evidence="7">Thiol-specific peroxidase that catalyzes the reduction of hydrogen peroxide and organic hydroperoxides to water and alcohols, respectively. Plays a role in cell protection against oxidative stress by detoxifying peroxides. May represent an important antioxidant defense against cytotoxic peroxides, especially peroxynitrite, which can be formed by activated macrophages during infection.</text>
</comment>
<evidence type="ECO:0000256" key="11">
    <source>
        <dbReference type="ARBA" id="ARBA00068979"/>
    </source>
</evidence>
<name>D1BF58_SANKS</name>
<gene>
    <name evidence="17" type="ordered locus">Sked_14160</name>
</gene>
<evidence type="ECO:0000256" key="10">
    <source>
        <dbReference type="ARBA" id="ARBA00067009"/>
    </source>
</evidence>
<dbReference type="InterPro" id="IPR013766">
    <property type="entry name" value="Thioredoxin_domain"/>
</dbReference>
<evidence type="ECO:0000256" key="4">
    <source>
        <dbReference type="ARBA" id="ARBA00023284"/>
    </source>
</evidence>
<keyword evidence="4" id="KW-0676">Redox-active center</keyword>
<dbReference type="InterPro" id="IPR024706">
    <property type="entry name" value="Peroxiredoxin_AhpC-typ"/>
</dbReference>
<evidence type="ECO:0000256" key="6">
    <source>
        <dbReference type="ARBA" id="ARBA00052774"/>
    </source>
</evidence>
<dbReference type="InterPro" id="IPR036249">
    <property type="entry name" value="Thioredoxin-like_sf"/>
</dbReference>
<evidence type="ECO:0000256" key="12">
    <source>
        <dbReference type="ARBA" id="ARBA00082991"/>
    </source>
</evidence>
<dbReference type="PANTHER" id="PTHR43110:SF1">
    <property type="entry name" value="THIOL PEROXIDASE"/>
    <property type="match status" value="1"/>
</dbReference>
<dbReference type="eggNOG" id="COG1225">
    <property type="taxonomic scope" value="Bacteria"/>
</dbReference>
<dbReference type="GO" id="GO:0004601">
    <property type="term" value="F:peroxidase activity"/>
    <property type="evidence" value="ECO:0007669"/>
    <property type="project" value="UniProtKB-KW"/>
</dbReference>
<evidence type="ECO:0000256" key="13">
    <source>
        <dbReference type="ARBA" id="ARBA00083736"/>
    </source>
</evidence>
<dbReference type="PIRSF" id="PIRSF000239">
    <property type="entry name" value="AHPC"/>
    <property type="match status" value="1"/>
</dbReference>
<evidence type="ECO:0000256" key="14">
    <source>
        <dbReference type="PIRSR" id="PIRSR000239-1"/>
    </source>
</evidence>
<dbReference type="OrthoDB" id="9812811at2"/>
<evidence type="ECO:0000256" key="5">
    <source>
        <dbReference type="ARBA" id="ARBA00032824"/>
    </source>
</evidence>
<dbReference type="EMBL" id="CP001819">
    <property type="protein sequence ID" value="ACZ21354.1"/>
    <property type="molecule type" value="Genomic_DNA"/>
</dbReference>
<evidence type="ECO:0000256" key="3">
    <source>
        <dbReference type="ARBA" id="ARBA00023002"/>
    </source>
</evidence>
<dbReference type="EC" id="1.11.1.29" evidence="10"/>
<feature type="domain" description="Thioredoxin" evidence="16">
    <location>
        <begin position="15"/>
        <end position="163"/>
    </location>
</feature>
<organism evidence="17 18">
    <name type="scientific">Sanguibacter keddieii (strain ATCC 51767 / DSM 10542 / NCFB 3025 / ST-74)</name>
    <dbReference type="NCBI Taxonomy" id="446469"/>
    <lineage>
        <taxon>Bacteria</taxon>
        <taxon>Bacillati</taxon>
        <taxon>Actinomycetota</taxon>
        <taxon>Actinomycetes</taxon>
        <taxon>Micrococcales</taxon>
        <taxon>Sanguibacteraceae</taxon>
        <taxon>Sanguibacter</taxon>
    </lineage>
</organism>
<keyword evidence="2" id="KW-0049">Antioxidant</keyword>
<comment type="subunit">
    <text evidence="9">Homodimer. Forms both dimers and octamers; a tightly-associated dimer and a ring-like octamer.</text>
</comment>
<dbReference type="PANTHER" id="PTHR43110">
    <property type="entry name" value="THIOL PEROXIDASE"/>
    <property type="match status" value="1"/>
</dbReference>
<accession>D1BF58</accession>
<evidence type="ECO:0000313" key="18">
    <source>
        <dbReference type="Proteomes" id="UP000000322"/>
    </source>
</evidence>